<dbReference type="SUPFAM" id="SSF50475">
    <property type="entry name" value="FMN-binding split barrel"/>
    <property type="match status" value="1"/>
</dbReference>
<protein>
    <submittedName>
        <fullName evidence="2">Pyridoxamine 5'-phosphate oxidase family protein</fullName>
    </submittedName>
</protein>
<sequence>MDISQWPGTVDEIVGGDQIVMLATVTPAGGTVLAPLTNFAIRDREAGTITLNSSIGGWKKLERIRRDPHVAVAFHTRKHARNGSPQYVLAQGKATLSPPMAGYPDTLGADWDLFDGPRPKGYLWNRWLRVYYIRIVIDIQVERFVVWPDLTCQGTPEVYGAPLPDGDPAPQKAPANGTGPRVDAAKSAARAAAFPDTLLGWTTADGYPMVVPAHVDGHDQDGLLIDAPFLPQGGRRAGMTSHAFEKYAGGQRQRIRTGWLDAADRVHYAPHTEFAFRMPNSKTIYRLGMGVAMRVAMRRARRAGLQFA</sequence>
<dbReference type="Proteomes" id="UP000669179">
    <property type="component" value="Unassembled WGS sequence"/>
</dbReference>
<dbReference type="InterPro" id="IPR012349">
    <property type="entry name" value="Split_barrel_FMN-bd"/>
</dbReference>
<feature type="region of interest" description="Disordered" evidence="1">
    <location>
        <begin position="158"/>
        <end position="182"/>
    </location>
</feature>
<dbReference type="AlphaFoldDB" id="A0A939PDN5"/>
<comment type="caution">
    <text evidence="2">The sequence shown here is derived from an EMBL/GenBank/DDBJ whole genome shotgun (WGS) entry which is preliminary data.</text>
</comment>
<gene>
    <name evidence="2" type="ORF">J4573_25170</name>
</gene>
<keyword evidence="3" id="KW-1185">Reference proteome</keyword>
<name>A0A939PDN5_9ACTN</name>
<organism evidence="2 3">
    <name type="scientific">Actinomadura barringtoniae</name>
    <dbReference type="NCBI Taxonomy" id="1427535"/>
    <lineage>
        <taxon>Bacteria</taxon>
        <taxon>Bacillati</taxon>
        <taxon>Actinomycetota</taxon>
        <taxon>Actinomycetes</taxon>
        <taxon>Streptosporangiales</taxon>
        <taxon>Thermomonosporaceae</taxon>
        <taxon>Actinomadura</taxon>
    </lineage>
</organism>
<evidence type="ECO:0000313" key="2">
    <source>
        <dbReference type="EMBL" id="MBO2450418.1"/>
    </source>
</evidence>
<evidence type="ECO:0000256" key="1">
    <source>
        <dbReference type="SAM" id="MobiDB-lite"/>
    </source>
</evidence>
<evidence type="ECO:0000313" key="3">
    <source>
        <dbReference type="Proteomes" id="UP000669179"/>
    </source>
</evidence>
<dbReference type="RefSeq" id="WP_208258291.1">
    <property type="nucleotide sequence ID" value="NZ_JAGEOJ010000010.1"/>
</dbReference>
<accession>A0A939PDN5</accession>
<proteinExistence type="predicted"/>
<dbReference type="EMBL" id="JAGEOJ010000010">
    <property type="protein sequence ID" value="MBO2450418.1"/>
    <property type="molecule type" value="Genomic_DNA"/>
</dbReference>
<dbReference type="Gene3D" id="2.30.110.10">
    <property type="entry name" value="Electron Transport, Fmn-binding Protein, Chain A"/>
    <property type="match status" value="1"/>
</dbReference>
<reference evidence="2" key="1">
    <citation type="submission" date="2021-03" db="EMBL/GenBank/DDBJ databases">
        <authorList>
            <person name="Kanchanasin P."/>
            <person name="Saeng-In P."/>
            <person name="Phongsopitanun W."/>
            <person name="Yuki M."/>
            <person name="Kudo T."/>
            <person name="Ohkuma M."/>
            <person name="Tanasupawat S."/>
        </authorList>
    </citation>
    <scope>NUCLEOTIDE SEQUENCE</scope>
    <source>
        <strain evidence="2">GKU 128</strain>
    </source>
</reference>